<feature type="region of interest" description="Disordered" evidence="1">
    <location>
        <begin position="1"/>
        <end position="28"/>
    </location>
</feature>
<gene>
    <name evidence="2" type="ORF">C9374_001347</name>
</gene>
<protein>
    <submittedName>
        <fullName evidence="2">Uncharacterized protein</fullName>
    </submittedName>
</protein>
<sequence length="163" mass="18856">MPPKQFKKSFAAQGKLEQQQRERSIREQESHLKAKTYLEHLAVDYIMKTVVFENAEQLPPFEEMKNILVMALKTSLARQQSETMSSYGTTNTVYSEIEKYIDEYTEFLISVLEREIKNNASNKQQPACLINFNIKEVKPLTKSEGEEFLDALDKISLVDLVTK</sequence>
<feature type="compositionally biased region" description="Basic and acidic residues" evidence="1">
    <location>
        <begin position="18"/>
        <end position="28"/>
    </location>
</feature>
<reference evidence="2 3" key="1">
    <citation type="journal article" date="2018" name="BMC Genomics">
        <title>The genome of Naegleria lovaniensis, the basis for a comparative approach to unravel pathogenicity factors of the human pathogenic amoeba N. fowleri.</title>
        <authorList>
            <person name="Liechti N."/>
            <person name="Schurch N."/>
            <person name="Bruggmann R."/>
            <person name="Wittwer M."/>
        </authorList>
    </citation>
    <scope>NUCLEOTIDE SEQUENCE [LARGE SCALE GENOMIC DNA]</scope>
    <source>
        <strain evidence="2 3">ATCC 30569</strain>
    </source>
</reference>
<evidence type="ECO:0000313" key="3">
    <source>
        <dbReference type="Proteomes" id="UP000816034"/>
    </source>
</evidence>
<name>A0AA88GWQ3_NAELO</name>
<evidence type="ECO:0000256" key="1">
    <source>
        <dbReference type="SAM" id="MobiDB-lite"/>
    </source>
</evidence>
<evidence type="ECO:0000313" key="2">
    <source>
        <dbReference type="EMBL" id="KAG2387753.1"/>
    </source>
</evidence>
<dbReference type="EMBL" id="PYSW02000012">
    <property type="protein sequence ID" value="KAG2387753.1"/>
    <property type="molecule type" value="Genomic_DNA"/>
</dbReference>
<accession>A0AA88GWQ3</accession>
<organism evidence="2 3">
    <name type="scientific">Naegleria lovaniensis</name>
    <name type="common">Amoeba</name>
    <dbReference type="NCBI Taxonomy" id="51637"/>
    <lineage>
        <taxon>Eukaryota</taxon>
        <taxon>Discoba</taxon>
        <taxon>Heterolobosea</taxon>
        <taxon>Tetramitia</taxon>
        <taxon>Eutetramitia</taxon>
        <taxon>Vahlkampfiidae</taxon>
        <taxon>Naegleria</taxon>
    </lineage>
</organism>
<dbReference type="AlphaFoldDB" id="A0AA88GWQ3"/>
<comment type="caution">
    <text evidence="2">The sequence shown here is derived from an EMBL/GenBank/DDBJ whole genome shotgun (WGS) entry which is preliminary data.</text>
</comment>
<keyword evidence="3" id="KW-1185">Reference proteome</keyword>
<dbReference type="Proteomes" id="UP000816034">
    <property type="component" value="Unassembled WGS sequence"/>
</dbReference>
<proteinExistence type="predicted"/>
<dbReference type="RefSeq" id="XP_044551745.1">
    <property type="nucleotide sequence ID" value="XM_044689347.1"/>
</dbReference>
<dbReference type="GeneID" id="68093803"/>